<dbReference type="AlphaFoldDB" id="A0A8T0G6Q0"/>
<dbReference type="InterPro" id="IPR053234">
    <property type="entry name" value="RPM1_Interactor"/>
</dbReference>
<dbReference type="PANTHER" id="PTHR33443:SF30">
    <property type="entry name" value="SARCOSINE DEHYDROGENASE-2C PROTEIN"/>
    <property type="match status" value="1"/>
</dbReference>
<evidence type="ECO:0000313" key="2">
    <source>
        <dbReference type="EMBL" id="KAG0553558.1"/>
    </source>
</evidence>
<organism evidence="2 3">
    <name type="scientific">Ceratodon purpureus</name>
    <name type="common">Fire moss</name>
    <name type="synonym">Dicranum purpureum</name>
    <dbReference type="NCBI Taxonomy" id="3225"/>
    <lineage>
        <taxon>Eukaryota</taxon>
        <taxon>Viridiplantae</taxon>
        <taxon>Streptophyta</taxon>
        <taxon>Embryophyta</taxon>
        <taxon>Bryophyta</taxon>
        <taxon>Bryophytina</taxon>
        <taxon>Bryopsida</taxon>
        <taxon>Dicranidae</taxon>
        <taxon>Pseudoditrichales</taxon>
        <taxon>Ditrichaceae</taxon>
        <taxon>Ceratodon</taxon>
    </lineage>
</organism>
<gene>
    <name evidence="2" type="ORF">KC19_12G020500</name>
</gene>
<proteinExistence type="predicted"/>
<protein>
    <submittedName>
        <fullName evidence="2">Uncharacterized protein</fullName>
    </submittedName>
</protein>
<keyword evidence="3" id="KW-1185">Reference proteome</keyword>
<dbReference type="Proteomes" id="UP000822688">
    <property type="component" value="Chromosome 12"/>
</dbReference>
<feature type="region of interest" description="Disordered" evidence="1">
    <location>
        <begin position="440"/>
        <end position="471"/>
    </location>
</feature>
<reference evidence="2" key="1">
    <citation type="submission" date="2020-06" db="EMBL/GenBank/DDBJ databases">
        <title>WGS assembly of Ceratodon purpureus strain R40.</title>
        <authorList>
            <person name="Carey S.B."/>
            <person name="Jenkins J."/>
            <person name="Shu S."/>
            <person name="Lovell J.T."/>
            <person name="Sreedasyam A."/>
            <person name="Maumus F."/>
            <person name="Tiley G.P."/>
            <person name="Fernandez-Pozo N."/>
            <person name="Barry K."/>
            <person name="Chen C."/>
            <person name="Wang M."/>
            <person name="Lipzen A."/>
            <person name="Daum C."/>
            <person name="Saski C.A."/>
            <person name="Payton A.C."/>
            <person name="Mcbreen J.C."/>
            <person name="Conrad R.E."/>
            <person name="Kollar L.M."/>
            <person name="Olsson S."/>
            <person name="Huttunen S."/>
            <person name="Landis J.B."/>
            <person name="Wickett N.J."/>
            <person name="Johnson M.G."/>
            <person name="Rensing S.A."/>
            <person name="Grimwood J."/>
            <person name="Schmutz J."/>
            <person name="Mcdaniel S.F."/>
        </authorList>
    </citation>
    <scope>NUCLEOTIDE SEQUENCE</scope>
    <source>
        <strain evidence="2">R40</strain>
    </source>
</reference>
<sequence length="622" mass="66678">MVLEPIYLDLSSSDDDDDDHNRAGPTALMYLSKVFHMDADDDDVRIIDKPTINTNVRRERARVNRSAIDDDDCCILDADPGADATPDIVPSLDTDELVMTGEKGPVACRDFPHARYLCVHFPFKTTLHREFCTQCHCYVCDSLAPCSLWGDGNNVNDHCHASEEPRWKTLRKVAKCGSVPSLATVAAGGSILQQSTIVPPITQSRVSSAVGLGASHKLQATVKRDPLIIKLKGKGRGKPSQPPHLGVRSSRPHRILPLSSIPGHRNRPPPPRSTSTPSRRSDEVQSAVLTAARSPQPTDSNPVLEVPNVLAFNPHLPRSTSTPSRRSDEVQSAVLTAARSPQPTVSNPILEVPNLLVFNPHPPRSTSCRSKLIESLLSTVAQPPRPIIPNPGRRRGGRAAVTALHPSSRSMPTLNPLPDSGGASTADILADITRPPGVQLPHSTLLPNATPHSPTVSPPVPNTPPSYTSLPPSVTIDVSVLQPPGADAAVQDFVSPAPPSPDRRYVLASTLRDLEASDVNMDLSTSYPEAIHKPSIIPGADYVAQRFVSPVNSAQNASSSHTVDILAGPIEGWEVDAAVEFDAFAAGISDVGTSPDQVTTSLNDVLQQMAGDDYLWGQFPGW</sequence>
<feature type="region of interest" description="Disordered" evidence="1">
    <location>
        <begin position="232"/>
        <end position="304"/>
    </location>
</feature>
<evidence type="ECO:0000256" key="1">
    <source>
        <dbReference type="SAM" id="MobiDB-lite"/>
    </source>
</evidence>
<dbReference type="PANTHER" id="PTHR33443">
    <property type="entry name" value="ZGC:112980"/>
    <property type="match status" value="1"/>
</dbReference>
<comment type="caution">
    <text evidence="2">The sequence shown here is derived from an EMBL/GenBank/DDBJ whole genome shotgun (WGS) entry which is preliminary data.</text>
</comment>
<evidence type="ECO:0000313" key="3">
    <source>
        <dbReference type="Proteomes" id="UP000822688"/>
    </source>
</evidence>
<name>A0A8T0G6Q0_CERPU</name>
<accession>A0A8T0G6Q0</accession>
<dbReference type="EMBL" id="CM026433">
    <property type="protein sequence ID" value="KAG0553558.1"/>
    <property type="molecule type" value="Genomic_DNA"/>
</dbReference>